<evidence type="ECO:0000256" key="2">
    <source>
        <dbReference type="ARBA" id="ARBA00022525"/>
    </source>
</evidence>
<feature type="region of interest" description="Disordered" evidence="4">
    <location>
        <begin position="1"/>
        <end position="21"/>
    </location>
</feature>
<dbReference type="CDD" id="cd09819">
    <property type="entry name" value="An_peroxidase_bacterial_1"/>
    <property type="match status" value="1"/>
</dbReference>
<dbReference type="InterPro" id="IPR019791">
    <property type="entry name" value="Haem_peroxidase_animal"/>
</dbReference>
<keyword evidence="2" id="KW-0964">Secreted</keyword>
<reference evidence="6" key="1">
    <citation type="submission" date="2018-06" db="EMBL/GenBank/DDBJ databases">
        <authorList>
            <person name="Khan S.A."/>
        </authorList>
    </citation>
    <scope>NUCLEOTIDE SEQUENCE [LARGE SCALE GENOMIC DNA]</scope>
    <source>
        <strain evidence="6">DB-1506</strain>
    </source>
</reference>
<sequence length="572" mass="61696">MPRREGSIMAEPTTPRPGSSAHAATIRGLAAGATPGLPFGRFGPMFDLPPCPSLPEPGLAALAQAMVKQDPGAPITEREPVDENAAIPAGYTYFGQFVDHDITFDPTPLGAAQVDPEALADFRSPALDLDSVYGRGPADQPYLYERDGLRLRLGAQVNAEALAPVNTRLDILRLPDGTAILGDKRNDENKIVSQIHGAFIAFHNKVVTDDALLDAFGADRSTPEARFAAAATILRWHYQWVVVHDFLQRICSPGMVAEVLNPGGTPRLQHYLQQEAKYPYMPLEFSGAAYRFGHSMVRPSYSLNKVVLARKEGGDPAKERIPTFSRDPRGTENLNGFPGTLPAFWGIDWSFFLDDVEGVAGGVRVGGKPAVLPQPSYRIDALLAEPLQDLPEFFNAATPPGSPASILGNLAFRNLKRGQLLRLPSGQAVAQALGIAPLPDDILWGAGSFVPPPAGDAEIRDALASTAKARRAVRRDWVDPPGAPLRSHAPLWYYVLREAEYYGASEPQRDGAAMGGQHLGPVGSRIVAETLIGLLWLDPTSFLHSRRGFRPLDAVTGGKPLTLGRMIGFALR</sequence>
<evidence type="ECO:0000313" key="6">
    <source>
        <dbReference type="Proteomes" id="UP000249065"/>
    </source>
</evidence>
<name>A0A327MEF4_9PROT</name>
<dbReference type="GO" id="GO:0005576">
    <property type="term" value="C:extracellular region"/>
    <property type="evidence" value="ECO:0007669"/>
    <property type="project" value="UniProtKB-SubCell"/>
</dbReference>
<keyword evidence="5" id="KW-0560">Oxidoreductase</keyword>
<dbReference type="InterPro" id="IPR037120">
    <property type="entry name" value="Haem_peroxidase_sf_animal"/>
</dbReference>
<evidence type="ECO:0000256" key="3">
    <source>
        <dbReference type="ARBA" id="ARBA00023180"/>
    </source>
</evidence>
<dbReference type="AlphaFoldDB" id="A0A327MEF4"/>
<dbReference type="GO" id="GO:0020037">
    <property type="term" value="F:heme binding"/>
    <property type="evidence" value="ECO:0007669"/>
    <property type="project" value="InterPro"/>
</dbReference>
<dbReference type="SUPFAM" id="SSF48113">
    <property type="entry name" value="Heme-dependent peroxidases"/>
    <property type="match status" value="1"/>
</dbReference>
<evidence type="ECO:0000256" key="4">
    <source>
        <dbReference type="SAM" id="MobiDB-lite"/>
    </source>
</evidence>
<dbReference type="InterPro" id="IPR010255">
    <property type="entry name" value="Haem_peroxidase_sf"/>
</dbReference>
<keyword evidence="6" id="KW-1185">Reference proteome</keyword>
<dbReference type="GO" id="GO:0006979">
    <property type="term" value="P:response to oxidative stress"/>
    <property type="evidence" value="ECO:0007669"/>
    <property type="project" value="InterPro"/>
</dbReference>
<comment type="caution">
    <text evidence="5">The sequence shown here is derived from an EMBL/GenBank/DDBJ whole genome shotgun (WGS) entry which is preliminary data.</text>
</comment>
<keyword evidence="3" id="KW-0325">Glycoprotein</keyword>
<evidence type="ECO:0000256" key="1">
    <source>
        <dbReference type="ARBA" id="ARBA00004613"/>
    </source>
</evidence>
<organism evidence="5 6">
    <name type="scientific">Roseicella frigidaeris</name>
    <dbReference type="NCBI Taxonomy" id="2230885"/>
    <lineage>
        <taxon>Bacteria</taxon>
        <taxon>Pseudomonadati</taxon>
        <taxon>Pseudomonadota</taxon>
        <taxon>Alphaproteobacteria</taxon>
        <taxon>Acetobacterales</taxon>
        <taxon>Roseomonadaceae</taxon>
        <taxon>Roseicella</taxon>
    </lineage>
</organism>
<dbReference type="Pfam" id="PF03098">
    <property type="entry name" value="An_peroxidase"/>
    <property type="match status" value="1"/>
</dbReference>
<protein>
    <submittedName>
        <fullName evidence="5">Peroxidase</fullName>
    </submittedName>
</protein>
<dbReference type="Gene3D" id="1.10.640.10">
    <property type="entry name" value="Haem peroxidase domain superfamily, animal type"/>
    <property type="match status" value="1"/>
</dbReference>
<dbReference type="GO" id="GO:0004601">
    <property type="term" value="F:peroxidase activity"/>
    <property type="evidence" value="ECO:0007669"/>
    <property type="project" value="UniProtKB-KW"/>
</dbReference>
<dbReference type="PANTHER" id="PTHR11475:SF4">
    <property type="entry name" value="CHORION PEROXIDASE"/>
    <property type="match status" value="1"/>
</dbReference>
<dbReference type="PANTHER" id="PTHR11475">
    <property type="entry name" value="OXIDASE/PEROXIDASE"/>
    <property type="match status" value="1"/>
</dbReference>
<dbReference type="EMBL" id="QLIX01000001">
    <property type="protein sequence ID" value="RAI60796.1"/>
    <property type="molecule type" value="Genomic_DNA"/>
</dbReference>
<comment type="subcellular location">
    <subcellularLocation>
        <location evidence="1">Secreted</location>
    </subcellularLocation>
</comment>
<evidence type="ECO:0000313" key="5">
    <source>
        <dbReference type="EMBL" id="RAI60796.1"/>
    </source>
</evidence>
<dbReference type="Proteomes" id="UP000249065">
    <property type="component" value="Unassembled WGS sequence"/>
</dbReference>
<keyword evidence="5" id="KW-0575">Peroxidase</keyword>
<accession>A0A327MEF4</accession>
<dbReference type="OrthoDB" id="105077at2"/>
<proteinExistence type="predicted"/>
<gene>
    <name evidence="5" type="ORF">DOO78_01320</name>
</gene>